<dbReference type="Pfam" id="PF02301">
    <property type="entry name" value="HORMA"/>
    <property type="match status" value="1"/>
</dbReference>
<organism evidence="8 9">
    <name type="scientific">Ceratobasidium theobromae</name>
    <dbReference type="NCBI Taxonomy" id="1582974"/>
    <lineage>
        <taxon>Eukaryota</taxon>
        <taxon>Fungi</taxon>
        <taxon>Dikarya</taxon>
        <taxon>Basidiomycota</taxon>
        <taxon>Agaricomycotina</taxon>
        <taxon>Agaricomycetes</taxon>
        <taxon>Cantharellales</taxon>
        <taxon>Ceratobasidiaceae</taxon>
        <taxon>Ceratobasidium</taxon>
    </lineage>
</organism>
<feature type="region of interest" description="Disordered" evidence="6">
    <location>
        <begin position="313"/>
        <end position="343"/>
    </location>
</feature>
<keyword evidence="4" id="KW-0539">Nucleus</keyword>
<gene>
    <name evidence="8" type="ORF">CTheo_1136</name>
</gene>
<evidence type="ECO:0000259" key="7">
    <source>
        <dbReference type="PROSITE" id="PS50815"/>
    </source>
</evidence>
<evidence type="ECO:0000256" key="2">
    <source>
        <dbReference type="ARBA" id="ARBA00004286"/>
    </source>
</evidence>
<feature type="compositionally biased region" description="Acidic residues" evidence="6">
    <location>
        <begin position="314"/>
        <end position="326"/>
    </location>
</feature>
<dbReference type="Proteomes" id="UP000383932">
    <property type="component" value="Unassembled WGS sequence"/>
</dbReference>
<protein>
    <submittedName>
        <fullName evidence="8">HORMA domain containing protein</fullName>
    </submittedName>
</protein>
<feature type="domain" description="HORMA" evidence="7">
    <location>
        <begin position="22"/>
        <end position="256"/>
    </location>
</feature>
<evidence type="ECO:0000256" key="6">
    <source>
        <dbReference type="SAM" id="MobiDB-lite"/>
    </source>
</evidence>
<dbReference type="InterPro" id="IPR003511">
    <property type="entry name" value="HORMA_dom"/>
</dbReference>
<dbReference type="OrthoDB" id="1928087at2759"/>
<evidence type="ECO:0000256" key="5">
    <source>
        <dbReference type="ARBA" id="ARBA00023254"/>
    </source>
</evidence>
<keyword evidence="5" id="KW-0469">Meiosis</keyword>
<keyword evidence="9" id="KW-1185">Reference proteome</keyword>
<dbReference type="PANTHER" id="PTHR48225">
    <property type="entry name" value="HORMA DOMAIN-CONTAINING PROTEIN 1"/>
    <property type="match status" value="1"/>
</dbReference>
<comment type="subcellular location">
    <subcellularLocation>
        <location evidence="2">Chromosome</location>
    </subcellularLocation>
    <subcellularLocation>
        <location evidence="1">Nucleus</location>
    </subcellularLocation>
</comment>
<evidence type="ECO:0000256" key="3">
    <source>
        <dbReference type="ARBA" id="ARBA00022454"/>
    </source>
</evidence>
<sequence length="788" mass="85486">MLATKNKTDASVQQDQALMTAATSLAAVRTLISAGFGCITFIRGLLGDDNFEDGTLTGSRNGRATSTLSRHDSSQVNASSSTKIKTIKRNFSTEADCLLNYVEHGIFDALEKQYLKSFVFAIYLYQNIAGTDVTAPIMSLAASISQMGLMDGDPVSAATRSGRVPTLGDVKRSVRLLVRRLITICQQLEPLPDRRYATFKIYYNDNTPQEYEPPHFVAGDPEKDRFFFSTHGVNQPPERFSVGGVRTGDHAVEIEIASICSLIPSPDDNNAPFTGHTYAAKARSDYAAMDAKRKADAEAQLADAERRRVVWDADPTEEDAEGENDPEFQGGPTIGKDAPLGVRNPEDGVILPIHGVVKHGGGKHVPAPDDLGVSQGAETQEATQILETQATVIIPSAVVPTREHQRAIETNIDVDRGINTMEIEKMLDATGEDTQMLEETQPAQSNAEEDTLPSTPVPKAIDPVIINSKQVECDCSIADTNCDTFICQGAWGESDTRGSPSNSEFSVRFHTAKEAAYSPYNMCLGCAARSQAWYDLLEQRAHLKLSEALAGLALYRRTLKQVYAHGFPGNVHALQKLVGCSRQDAMRNLNRMEKEGFVESKTVQYDELGLLATETTTKNAKGGKGKKTNKKNPVKPQPVLAKTAAAVKGLERYFEPRGSIEQELLTKFRAEYWHPKKQKNAATTAAAASVASASAHPGNVLVPSSSTNLPSQQPLINPPESQDAESQTQQETQMIVDPESVSTVPPPTPPAIPGSSSKRKGSTRSSIGQRKRLKVSLANAGIDLENFE</sequence>
<feature type="region of interest" description="Disordered" evidence="6">
    <location>
        <begin position="437"/>
        <end position="457"/>
    </location>
</feature>
<feature type="region of interest" description="Disordered" evidence="6">
    <location>
        <begin position="698"/>
        <end position="772"/>
    </location>
</feature>
<dbReference type="GO" id="GO:0005634">
    <property type="term" value="C:nucleus"/>
    <property type="evidence" value="ECO:0007669"/>
    <property type="project" value="UniProtKB-SubCell"/>
</dbReference>
<evidence type="ECO:0000313" key="9">
    <source>
        <dbReference type="Proteomes" id="UP000383932"/>
    </source>
</evidence>
<feature type="region of interest" description="Disordered" evidence="6">
    <location>
        <begin position="57"/>
        <end position="79"/>
    </location>
</feature>
<dbReference type="PROSITE" id="PS50815">
    <property type="entry name" value="HORMA"/>
    <property type="match status" value="1"/>
</dbReference>
<dbReference type="InterPro" id="IPR036570">
    <property type="entry name" value="HORMA_dom_sf"/>
</dbReference>
<keyword evidence="3" id="KW-0158">Chromosome</keyword>
<dbReference type="SUPFAM" id="SSF56019">
    <property type="entry name" value="The spindle assembly checkpoint protein mad2"/>
    <property type="match status" value="1"/>
</dbReference>
<dbReference type="GO" id="GO:0005694">
    <property type="term" value="C:chromosome"/>
    <property type="evidence" value="ECO:0007669"/>
    <property type="project" value="UniProtKB-SubCell"/>
</dbReference>
<dbReference type="Gene3D" id="3.30.900.10">
    <property type="entry name" value="HORMA domain"/>
    <property type="match status" value="1"/>
</dbReference>
<dbReference type="InterPro" id="IPR051294">
    <property type="entry name" value="HORMA_MeioticProgression"/>
</dbReference>
<proteinExistence type="predicted"/>
<dbReference type="EMBL" id="SSOP01000009">
    <property type="protein sequence ID" value="KAB5595459.1"/>
    <property type="molecule type" value="Genomic_DNA"/>
</dbReference>
<feature type="region of interest" description="Disordered" evidence="6">
    <location>
        <begin position="616"/>
        <end position="635"/>
    </location>
</feature>
<dbReference type="AlphaFoldDB" id="A0A5N5QV08"/>
<feature type="compositionally biased region" description="Polar residues" evidence="6">
    <location>
        <begin position="437"/>
        <end position="446"/>
    </location>
</feature>
<dbReference type="PANTHER" id="PTHR48225:SF7">
    <property type="entry name" value="MEIOSIS-SPECIFIC PROTEIN HOP1"/>
    <property type="match status" value="1"/>
</dbReference>
<evidence type="ECO:0000313" key="8">
    <source>
        <dbReference type="EMBL" id="KAB5595459.1"/>
    </source>
</evidence>
<evidence type="ECO:0000256" key="4">
    <source>
        <dbReference type="ARBA" id="ARBA00023242"/>
    </source>
</evidence>
<name>A0A5N5QV08_9AGAM</name>
<feature type="compositionally biased region" description="Polar residues" evidence="6">
    <location>
        <begin position="724"/>
        <end position="733"/>
    </location>
</feature>
<evidence type="ECO:0000256" key="1">
    <source>
        <dbReference type="ARBA" id="ARBA00004123"/>
    </source>
</evidence>
<feature type="compositionally biased region" description="Polar residues" evidence="6">
    <location>
        <begin position="702"/>
        <end position="715"/>
    </location>
</feature>
<dbReference type="GO" id="GO:0051598">
    <property type="term" value="P:meiotic recombination checkpoint signaling"/>
    <property type="evidence" value="ECO:0007669"/>
    <property type="project" value="TreeGrafter"/>
</dbReference>
<comment type="caution">
    <text evidence="8">The sequence shown here is derived from an EMBL/GenBank/DDBJ whole genome shotgun (WGS) entry which is preliminary data.</text>
</comment>
<dbReference type="GO" id="GO:0007130">
    <property type="term" value="P:synaptonemal complex assembly"/>
    <property type="evidence" value="ECO:0007669"/>
    <property type="project" value="TreeGrafter"/>
</dbReference>
<reference evidence="8 9" key="1">
    <citation type="journal article" date="2019" name="Fungal Biol. Biotechnol.">
        <title>Draft genome sequence of fastidious pathogen Ceratobasidium theobromae, which causes vascular-streak dieback in Theobroma cacao.</title>
        <authorList>
            <person name="Ali S.S."/>
            <person name="Asman A."/>
            <person name="Shao J."/>
            <person name="Firmansyah A.P."/>
            <person name="Susilo A.W."/>
            <person name="Rosmana A."/>
            <person name="McMahon P."/>
            <person name="Junaid M."/>
            <person name="Guest D."/>
            <person name="Kheng T.Y."/>
            <person name="Meinhardt L.W."/>
            <person name="Bailey B.A."/>
        </authorList>
    </citation>
    <scope>NUCLEOTIDE SEQUENCE [LARGE SCALE GENOMIC DNA]</scope>
    <source>
        <strain evidence="8 9">CT2</strain>
    </source>
</reference>
<accession>A0A5N5QV08</accession>
<feature type="compositionally biased region" description="Basic residues" evidence="6">
    <location>
        <begin position="621"/>
        <end position="633"/>
    </location>
</feature>